<accession>A0AAN7CCP7</accession>
<evidence type="ECO:0000256" key="1">
    <source>
        <dbReference type="ARBA" id="ARBA00004123"/>
    </source>
</evidence>
<evidence type="ECO:0000256" key="5">
    <source>
        <dbReference type="ARBA" id="ARBA00072430"/>
    </source>
</evidence>
<evidence type="ECO:0000256" key="7">
    <source>
        <dbReference type="SAM" id="MobiDB-lite"/>
    </source>
</evidence>
<dbReference type="PANTHER" id="PTHR10252">
    <property type="entry name" value="HISTONE-LIKE TRANSCRIPTION FACTOR CCAAT-RELATED"/>
    <property type="match status" value="1"/>
</dbReference>
<feature type="compositionally biased region" description="Polar residues" evidence="7">
    <location>
        <begin position="234"/>
        <end position="245"/>
    </location>
</feature>
<feature type="region of interest" description="Disordered" evidence="7">
    <location>
        <begin position="179"/>
        <end position="250"/>
    </location>
</feature>
<dbReference type="InterPro" id="IPR050568">
    <property type="entry name" value="Transcr_DNA_Rep_Reg"/>
</dbReference>
<evidence type="ECO:0000256" key="2">
    <source>
        <dbReference type="ARBA" id="ARBA00023242"/>
    </source>
</evidence>
<dbReference type="EMBL" id="MU860090">
    <property type="protein sequence ID" value="KAK4238583.1"/>
    <property type="molecule type" value="Genomic_DNA"/>
</dbReference>
<feature type="domain" description="Transcription factor CBF/NF-Y/archaeal histone" evidence="8">
    <location>
        <begin position="252"/>
        <end position="315"/>
    </location>
</feature>
<dbReference type="GO" id="GO:0001046">
    <property type="term" value="F:core promoter sequence-specific DNA binding"/>
    <property type="evidence" value="ECO:0007669"/>
    <property type="project" value="TreeGrafter"/>
</dbReference>
<name>A0AAN7CCP7_9PEZI</name>
<dbReference type="PANTHER" id="PTHR10252:SF5">
    <property type="entry name" value="DR1-ASSOCIATED COREPRESSOR"/>
    <property type="match status" value="1"/>
</dbReference>
<dbReference type="Pfam" id="PF00808">
    <property type="entry name" value="CBFD_NFYB_HMF"/>
    <property type="match status" value="1"/>
</dbReference>
<dbReference type="GO" id="GO:0017054">
    <property type="term" value="C:negative cofactor 2 complex"/>
    <property type="evidence" value="ECO:0007669"/>
    <property type="project" value="TreeGrafter"/>
</dbReference>
<dbReference type="Proteomes" id="UP001303760">
    <property type="component" value="Unassembled WGS sequence"/>
</dbReference>
<keyword evidence="10" id="KW-1185">Reference proteome</keyword>
<dbReference type="FunFam" id="1.10.20.10:FF:000036">
    <property type="entry name" value="CBF/NF-Y family transcription factor"/>
    <property type="match status" value="1"/>
</dbReference>
<comment type="subcellular location">
    <subcellularLocation>
        <location evidence="1">Nucleus</location>
    </subcellularLocation>
</comment>
<dbReference type="GO" id="GO:0016251">
    <property type="term" value="F:RNA polymerase II general transcription initiation factor activity"/>
    <property type="evidence" value="ECO:0007669"/>
    <property type="project" value="TreeGrafter"/>
</dbReference>
<reference evidence="9" key="1">
    <citation type="journal article" date="2023" name="Mol. Phylogenet. Evol.">
        <title>Genome-scale phylogeny and comparative genomics of the fungal order Sordariales.</title>
        <authorList>
            <person name="Hensen N."/>
            <person name="Bonometti L."/>
            <person name="Westerberg I."/>
            <person name="Brannstrom I.O."/>
            <person name="Guillou S."/>
            <person name="Cros-Aarteil S."/>
            <person name="Calhoun S."/>
            <person name="Haridas S."/>
            <person name="Kuo A."/>
            <person name="Mondo S."/>
            <person name="Pangilinan J."/>
            <person name="Riley R."/>
            <person name="LaButti K."/>
            <person name="Andreopoulos B."/>
            <person name="Lipzen A."/>
            <person name="Chen C."/>
            <person name="Yan M."/>
            <person name="Daum C."/>
            <person name="Ng V."/>
            <person name="Clum A."/>
            <person name="Steindorff A."/>
            <person name="Ohm R.A."/>
            <person name="Martin F."/>
            <person name="Silar P."/>
            <person name="Natvig D.O."/>
            <person name="Lalanne C."/>
            <person name="Gautier V."/>
            <person name="Ament-Velasquez S.L."/>
            <person name="Kruys A."/>
            <person name="Hutchinson M.I."/>
            <person name="Powell A.J."/>
            <person name="Barry K."/>
            <person name="Miller A.N."/>
            <person name="Grigoriev I.V."/>
            <person name="Debuchy R."/>
            <person name="Gladieux P."/>
            <person name="Hiltunen Thoren M."/>
            <person name="Johannesson H."/>
        </authorList>
    </citation>
    <scope>NUCLEOTIDE SEQUENCE</scope>
    <source>
        <strain evidence="9">CBS 532.94</strain>
    </source>
</reference>
<comment type="similarity">
    <text evidence="3">Belongs to the NC2 alpha/DRAP1 family.</text>
</comment>
<sequence length="385" mass="41177">MSDDGTYAPKSPDLSSFYSAGPTPPAEPAEETRRLFSQHSQSDASHVQHPSSTYNFQAHAPHEQTQHYATPQTLAHARSTYDPNTSKAPGFGGVEYSPPAKQEYYNPPRAQRYSGPGYSQPGTGNTDTKFPQRQQQTFSQTPYRGGFQYQYQLAEHHQFPAQTSQFIAAQAQVRQQYDYPVPSAGQPGAKAQTSPKSYHPDTMPPRRAAAAAAAAAVAAQTASEAAPEAPAEAGSSSVSTSTTIEPGQVRTKFPTARIKRIMQADEEVGKVAQQTPIAVGKALELFMVALVTKSAEVAKQRNSKRVSAQMLKQVVEADDQWDFLREIVSKVETEEKGGKGSGAASQSGSSKVKAESESDEEGGDGGAGAGGKKRGRGGGRKKKVQ</sequence>
<dbReference type="CDD" id="cd22906">
    <property type="entry name" value="HFD_DRAP1"/>
    <property type="match status" value="1"/>
</dbReference>
<organism evidence="9 10">
    <name type="scientific">Achaetomium macrosporum</name>
    <dbReference type="NCBI Taxonomy" id="79813"/>
    <lineage>
        <taxon>Eukaryota</taxon>
        <taxon>Fungi</taxon>
        <taxon>Dikarya</taxon>
        <taxon>Ascomycota</taxon>
        <taxon>Pezizomycotina</taxon>
        <taxon>Sordariomycetes</taxon>
        <taxon>Sordariomycetidae</taxon>
        <taxon>Sordariales</taxon>
        <taxon>Chaetomiaceae</taxon>
        <taxon>Achaetomium</taxon>
    </lineage>
</organism>
<reference evidence="9" key="2">
    <citation type="submission" date="2023-05" db="EMBL/GenBank/DDBJ databases">
        <authorList>
            <consortium name="Lawrence Berkeley National Laboratory"/>
            <person name="Steindorff A."/>
            <person name="Hensen N."/>
            <person name="Bonometti L."/>
            <person name="Westerberg I."/>
            <person name="Brannstrom I.O."/>
            <person name="Guillou S."/>
            <person name="Cros-Aarteil S."/>
            <person name="Calhoun S."/>
            <person name="Haridas S."/>
            <person name="Kuo A."/>
            <person name="Mondo S."/>
            <person name="Pangilinan J."/>
            <person name="Riley R."/>
            <person name="Labutti K."/>
            <person name="Andreopoulos B."/>
            <person name="Lipzen A."/>
            <person name="Chen C."/>
            <person name="Yanf M."/>
            <person name="Daum C."/>
            <person name="Ng V."/>
            <person name="Clum A."/>
            <person name="Ohm R."/>
            <person name="Martin F."/>
            <person name="Silar P."/>
            <person name="Natvig D."/>
            <person name="Lalanne C."/>
            <person name="Gautier V."/>
            <person name="Ament-Velasquez S.L."/>
            <person name="Kruys A."/>
            <person name="Hutchinson M.I."/>
            <person name="Powell A.J."/>
            <person name="Barry K."/>
            <person name="Miller A.N."/>
            <person name="Grigoriev I.V."/>
            <person name="Debuchy R."/>
            <person name="Gladieux P."/>
            <person name="Thoren M.H."/>
            <person name="Johannesson H."/>
        </authorList>
    </citation>
    <scope>NUCLEOTIDE SEQUENCE</scope>
    <source>
        <strain evidence="9">CBS 532.94</strain>
    </source>
</reference>
<evidence type="ECO:0000259" key="8">
    <source>
        <dbReference type="Pfam" id="PF00808"/>
    </source>
</evidence>
<keyword evidence="2" id="KW-0539">Nucleus</keyword>
<feature type="compositionally biased region" description="Polar residues" evidence="7">
    <location>
        <begin position="35"/>
        <end position="56"/>
    </location>
</feature>
<feature type="region of interest" description="Disordered" evidence="7">
    <location>
        <begin position="330"/>
        <end position="385"/>
    </location>
</feature>
<evidence type="ECO:0000313" key="9">
    <source>
        <dbReference type="EMBL" id="KAK4238583.1"/>
    </source>
</evidence>
<feature type="compositionally biased region" description="Basic residues" evidence="7">
    <location>
        <begin position="371"/>
        <end position="385"/>
    </location>
</feature>
<comment type="caution">
    <text evidence="9">The sequence shown here is derived from an EMBL/GenBank/DDBJ whole genome shotgun (WGS) entry which is preliminary data.</text>
</comment>
<feature type="compositionally biased region" description="Low complexity" evidence="7">
    <location>
        <begin position="342"/>
        <end position="351"/>
    </location>
</feature>
<evidence type="ECO:0000313" key="10">
    <source>
        <dbReference type="Proteomes" id="UP001303760"/>
    </source>
</evidence>
<feature type="compositionally biased region" description="Low complexity" evidence="7">
    <location>
        <begin position="208"/>
        <end position="233"/>
    </location>
</feature>
<evidence type="ECO:0000256" key="6">
    <source>
        <dbReference type="ARBA" id="ARBA00075891"/>
    </source>
</evidence>
<dbReference type="GO" id="GO:0046982">
    <property type="term" value="F:protein heterodimerization activity"/>
    <property type="evidence" value="ECO:0007669"/>
    <property type="project" value="InterPro"/>
</dbReference>
<gene>
    <name evidence="9" type="ORF">C8A03DRAFT_43699</name>
</gene>
<dbReference type="InterPro" id="IPR003958">
    <property type="entry name" value="CBFA_NFYB_domain"/>
</dbReference>
<dbReference type="Gene3D" id="1.10.20.10">
    <property type="entry name" value="Histone, subunit A"/>
    <property type="match status" value="1"/>
</dbReference>
<evidence type="ECO:0000256" key="3">
    <source>
        <dbReference type="ARBA" id="ARBA00061393"/>
    </source>
</evidence>
<comment type="subunit">
    <text evidence="4">Forms the NCT transcriptional regulatory complex with nctB and mot1.</text>
</comment>
<dbReference type="InterPro" id="IPR009072">
    <property type="entry name" value="Histone-fold"/>
</dbReference>
<feature type="region of interest" description="Disordered" evidence="7">
    <location>
        <begin position="1"/>
        <end position="131"/>
    </location>
</feature>
<evidence type="ECO:0000256" key="4">
    <source>
        <dbReference type="ARBA" id="ARBA00065307"/>
    </source>
</evidence>
<feature type="compositionally biased region" description="Polar residues" evidence="7">
    <location>
        <begin position="120"/>
        <end position="131"/>
    </location>
</feature>
<proteinExistence type="inferred from homology"/>
<protein>
    <recommendedName>
        <fullName evidence="5">NCT transcriptional regulatory complex subunit A</fullName>
    </recommendedName>
    <alternativeName>
        <fullName evidence="6">Negative cofactor 2 AB</fullName>
    </alternativeName>
</protein>
<dbReference type="SUPFAM" id="SSF47113">
    <property type="entry name" value="Histone-fold"/>
    <property type="match status" value="1"/>
</dbReference>
<dbReference type="AlphaFoldDB" id="A0AAN7CCP7"/>